<evidence type="ECO:0000313" key="1">
    <source>
        <dbReference type="EMBL" id="MFC4065336.1"/>
    </source>
</evidence>
<sequence length="1086" mass="115593">MATTPLELLGAGAGLSVIDPGTILTRLWYFDGKFLRAEGFRTDQDYVRSLAALSHQATGSGVVHGYDVSRPGGDTLRITGGLALAGSGRVAYLPRQADLSIRDLIARSSGEADPSEPAAPGVADFRRCAPVAPAGPDVTLAGRPLYLLTVAGAEALCGEEERFGQLCADACATGTDRSTVVEGVTFRLRELTLTLPVSSSVPFDDRHLRSRVASAFFAAEREAVPPRISRTGLATPVWCAGAAAAGGDEVPLAVLDRAGDVTTLLDAWTARRELQESSPRRYWQWRMAMRPWDVFLAQLLQFQCQLLDLGDATPEDDRQALRAAADALGRVTADPEGRIAAVRERLARALDAAPAAGTGSLLLDAGIVELPPAGYLPIDVTRPVQDQIRAFVGPGVDLRFCVARPDQVPEMLQEAQHLDRISLTRGLDDPDRRETVDVLVPDGVIGTAAPATTAFTGTVRILTGRGAAGDESVLALSTVARDRSGPGWSWTAAAYGELPRQTSVGDLARASVAALFGLGGDDPFAGLHLHPDAGHDRGTAAFTGRLTTEARAATARRATVAGAAAGRVPADRPLADGVDRPVMMWLDGFTRTPVDQLGIGRGTEIGARFTLYSRASTRPVLNDVRLTGNLLVTDVLTLADRTVVRSVVNGVTETLTATSEESQLRPVRNIPVVWTFVPQSGALTVAVGDPQMAVVELREAGTPRHVTGALLRGSRIAAPRPIPLPRPIPDPVIGPALAALEMQELGGALDPGSGGRLLAESVIAVLGAELAAPHRDPQFTRYATERLLGGLAATGPEQVTATEDWVFFSRRRDRRCAGDVPVTPVETRTYRLFHRRLAAGAVEGLGSSLRGAVEGFEEVATLQFTAGQVTLASPVADLRAAWRATDRGEEITVAAVGDFSRSDGQPIALGRLAAVRSVLADLADSSGAEVSYLDEIPAPFHQPGLHGAMFTIGVTRQVTTCVTIFRMSREQWKRVIEVMREAGDTMSMNDVLQRAQAPDDRFVASLTGNEITNADEILRAWDQTETFEAVFAWNPAFTDEQKKQALERVAKVAGLIRVRTGFAAELKAQTGKCEAVIVVANEPIFN</sequence>
<proteinExistence type="predicted"/>
<gene>
    <name evidence="1" type="ORF">ACFO0C_10370</name>
</gene>
<evidence type="ECO:0000313" key="2">
    <source>
        <dbReference type="Proteomes" id="UP001595867"/>
    </source>
</evidence>
<name>A0ABV8IQ37_9ACTN</name>
<organism evidence="1 2">
    <name type="scientific">Actinoplanes subglobosus</name>
    <dbReference type="NCBI Taxonomy" id="1547892"/>
    <lineage>
        <taxon>Bacteria</taxon>
        <taxon>Bacillati</taxon>
        <taxon>Actinomycetota</taxon>
        <taxon>Actinomycetes</taxon>
        <taxon>Micromonosporales</taxon>
        <taxon>Micromonosporaceae</taxon>
        <taxon>Actinoplanes</taxon>
    </lineage>
</organism>
<keyword evidence="2" id="KW-1185">Reference proteome</keyword>
<reference evidence="2" key="1">
    <citation type="journal article" date="2019" name="Int. J. Syst. Evol. Microbiol.">
        <title>The Global Catalogue of Microorganisms (GCM) 10K type strain sequencing project: providing services to taxonomists for standard genome sequencing and annotation.</title>
        <authorList>
            <consortium name="The Broad Institute Genomics Platform"/>
            <consortium name="The Broad Institute Genome Sequencing Center for Infectious Disease"/>
            <person name="Wu L."/>
            <person name="Ma J."/>
        </authorList>
    </citation>
    <scope>NUCLEOTIDE SEQUENCE [LARGE SCALE GENOMIC DNA]</scope>
    <source>
        <strain evidence="2">TBRC 5832</strain>
    </source>
</reference>
<accession>A0ABV8IQ37</accession>
<dbReference type="RefSeq" id="WP_378066366.1">
    <property type="nucleotide sequence ID" value="NZ_JBHSBL010000008.1"/>
</dbReference>
<dbReference type="Proteomes" id="UP001595867">
    <property type="component" value="Unassembled WGS sequence"/>
</dbReference>
<protein>
    <submittedName>
        <fullName evidence="1">Uncharacterized protein</fullName>
    </submittedName>
</protein>
<comment type="caution">
    <text evidence="1">The sequence shown here is derived from an EMBL/GenBank/DDBJ whole genome shotgun (WGS) entry which is preliminary data.</text>
</comment>
<dbReference type="EMBL" id="JBHSBL010000008">
    <property type="protein sequence ID" value="MFC4065336.1"/>
    <property type="molecule type" value="Genomic_DNA"/>
</dbReference>